<sequence>MNWIIVLEIFYGLIVAAVCLRIVYETRSTTKTLAYLMLTVFLPILGMIIYFSVGINYRKNKLYSKKIIQDADLLTRVQQQITLVSEKALEHGPNEMIRFKKLARFLLKDSWSPLSGGNKVKLLINGEHKFEEVLSALRSAQHHIHIEYYIFEDDKIGNEIKDILIEKATAGVTVRFIYDDFGSRSIRSKLVPELKKAGVQASPFYRILFLPFANRLNYRNHRKIIIIDGCTAFTGGINVSDNYINYGDDAENQLYWRDTHIRIDGPGTYYLQYLFIGDWNFCSEQQIDPDEDLFCLNSNQESDAVLQIAASGPDSETPTILLSIIEAINLAEKEICITSPYFIPGESMLDALTIAALSGVKVKLLVPGKSDSVFVNWAARSYYIDLLDAGIEIYLYQKGFIHAKTMVVDQQLAVVGTANMDFRSFELNFEVNTILYDSEIAVQLQQVFDADLKDATQILPEHWLKRPLYKQLPEKLARLLSPLL</sequence>
<evidence type="ECO:0000256" key="1">
    <source>
        <dbReference type="ARBA" id="ARBA00004651"/>
    </source>
</evidence>
<name>A0A4R6STZ3_9SPHI</name>
<dbReference type="Pfam" id="PF13091">
    <property type="entry name" value="PLDc_2"/>
    <property type="match status" value="2"/>
</dbReference>
<evidence type="ECO:0000256" key="8">
    <source>
        <dbReference type="ARBA" id="ARBA00023098"/>
    </source>
</evidence>
<evidence type="ECO:0000256" key="6">
    <source>
        <dbReference type="ARBA" id="ARBA00022737"/>
    </source>
</evidence>
<evidence type="ECO:0000256" key="4">
    <source>
        <dbReference type="ARBA" id="ARBA00022679"/>
    </source>
</evidence>
<keyword evidence="8 12" id="KW-0443">Lipid metabolism</keyword>
<feature type="active site" evidence="12">
    <location>
        <position position="223"/>
    </location>
</feature>
<keyword evidence="5 12" id="KW-0812">Transmembrane</keyword>
<feature type="transmembrane region" description="Helical" evidence="12">
    <location>
        <begin position="6"/>
        <end position="24"/>
    </location>
</feature>
<dbReference type="NCBIfam" id="TIGR04265">
    <property type="entry name" value="bac_cardiolipin"/>
    <property type="match status" value="1"/>
</dbReference>
<keyword evidence="4 12" id="KW-0808">Transferase</keyword>
<comment type="caution">
    <text evidence="15">The sequence shown here is derived from an EMBL/GenBank/DDBJ whole genome shotgun (WGS) entry which is preliminary data.</text>
</comment>
<feature type="active site" evidence="12">
    <location>
        <position position="409"/>
    </location>
</feature>
<comment type="similarity">
    <text evidence="12">Belongs to the phospholipase D family. Cardiolipin synthase subfamily.</text>
</comment>
<keyword evidence="7 12" id="KW-1133">Transmembrane helix</keyword>
<evidence type="ECO:0000256" key="13">
    <source>
        <dbReference type="NCBIfam" id="TIGR04265"/>
    </source>
</evidence>
<keyword evidence="16" id="KW-1185">Reference proteome</keyword>
<keyword evidence="2 12" id="KW-1003">Cell membrane</keyword>
<dbReference type="Gene3D" id="3.30.870.10">
    <property type="entry name" value="Endonuclease Chain A"/>
    <property type="match status" value="2"/>
</dbReference>
<dbReference type="RefSeq" id="WP_133575331.1">
    <property type="nucleotide sequence ID" value="NZ_SNYC01000004.1"/>
</dbReference>
<feature type="active site" evidence="12">
    <location>
        <position position="221"/>
    </location>
</feature>
<evidence type="ECO:0000256" key="3">
    <source>
        <dbReference type="ARBA" id="ARBA00022516"/>
    </source>
</evidence>
<dbReference type="InterPro" id="IPR025202">
    <property type="entry name" value="PLD-like_dom"/>
</dbReference>
<reference evidence="15 16" key="1">
    <citation type="submission" date="2019-03" db="EMBL/GenBank/DDBJ databases">
        <title>Genomic Encyclopedia of Archaeal and Bacterial Type Strains, Phase II (KMG-II): from individual species to whole genera.</title>
        <authorList>
            <person name="Goeker M."/>
        </authorList>
    </citation>
    <scope>NUCLEOTIDE SEQUENCE [LARGE SCALE GENOMIC DNA]</scope>
    <source>
        <strain evidence="15 16">DSM 19035</strain>
    </source>
</reference>
<dbReference type="HAMAP" id="MF_01916">
    <property type="entry name" value="Cardiolipin_synth_Cls"/>
    <property type="match status" value="1"/>
</dbReference>
<dbReference type="AlphaFoldDB" id="A0A4R6STZ3"/>
<evidence type="ECO:0000256" key="11">
    <source>
        <dbReference type="ARBA" id="ARBA00023264"/>
    </source>
</evidence>
<protein>
    <recommendedName>
        <fullName evidence="12 13">Cardiolipin synthase</fullName>
        <shortName evidence="12">CL synthase</shortName>
        <ecNumber evidence="12 13">2.7.8.-</ecNumber>
    </recommendedName>
</protein>
<dbReference type="GO" id="GO:0032049">
    <property type="term" value="P:cardiolipin biosynthetic process"/>
    <property type="evidence" value="ECO:0007669"/>
    <property type="project" value="UniProtKB-UniRule"/>
</dbReference>
<evidence type="ECO:0000313" key="16">
    <source>
        <dbReference type="Proteomes" id="UP000295620"/>
    </source>
</evidence>
<feature type="active site" evidence="12">
    <location>
        <position position="402"/>
    </location>
</feature>
<evidence type="ECO:0000256" key="7">
    <source>
        <dbReference type="ARBA" id="ARBA00022989"/>
    </source>
</evidence>
<keyword evidence="10 12" id="KW-0594">Phospholipid biosynthesis</keyword>
<comment type="function">
    <text evidence="12">Catalyzes the reversible phosphatidyl group transfer from one phosphatidylglycerol molecule to another to form cardiolipin (CL) (diphosphatidylglycerol) and glycerol.</text>
</comment>
<dbReference type="InterPro" id="IPR022924">
    <property type="entry name" value="Cardiolipin_synthase"/>
</dbReference>
<dbReference type="InterPro" id="IPR001736">
    <property type="entry name" value="PLipase_D/transphosphatidylase"/>
</dbReference>
<dbReference type="Pfam" id="PF13396">
    <property type="entry name" value="PLDc_N"/>
    <property type="match status" value="1"/>
</dbReference>
<keyword evidence="9 12" id="KW-0472">Membrane</keyword>
<accession>A0A4R6STZ3</accession>
<evidence type="ECO:0000256" key="12">
    <source>
        <dbReference type="HAMAP-Rule" id="MF_01916"/>
    </source>
</evidence>
<dbReference type="EMBL" id="SNYC01000004">
    <property type="protein sequence ID" value="TDQ09228.1"/>
    <property type="molecule type" value="Genomic_DNA"/>
</dbReference>
<organism evidence="15 16">
    <name type="scientific">Pedobacter metabolipauper</name>
    <dbReference type="NCBI Taxonomy" id="425513"/>
    <lineage>
        <taxon>Bacteria</taxon>
        <taxon>Pseudomonadati</taxon>
        <taxon>Bacteroidota</taxon>
        <taxon>Sphingobacteriia</taxon>
        <taxon>Sphingobacteriales</taxon>
        <taxon>Sphingobacteriaceae</taxon>
        <taxon>Pedobacter</taxon>
    </lineage>
</organism>
<evidence type="ECO:0000256" key="2">
    <source>
        <dbReference type="ARBA" id="ARBA00022475"/>
    </source>
</evidence>
<dbReference type="GO" id="GO:0008808">
    <property type="term" value="F:cardiolipin synthase activity"/>
    <property type="evidence" value="ECO:0007669"/>
    <property type="project" value="UniProtKB-UniRule"/>
</dbReference>
<feature type="active site" evidence="12">
    <location>
        <position position="228"/>
    </location>
</feature>
<evidence type="ECO:0000256" key="5">
    <source>
        <dbReference type="ARBA" id="ARBA00022692"/>
    </source>
</evidence>
<dbReference type="OrthoDB" id="9762009at2"/>
<dbReference type="PANTHER" id="PTHR21248:SF22">
    <property type="entry name" value="PHOSPHOLIPASE D"/>
    <property type="match status" value="1"/>
</dbReference>
<dbReference type="GO" id="GO:0005886">
    <property type="term" value="C:plasma membrane"/>
    <property type="evidence" value="ECO:0007669"/>
    <property type="project" value="UniProtKB-SubCell"/>
</dbReference>
<evidence type="ECO:0000313" key="15">
    <source>
        <dbReference type="EMBL" id="TDQ09228.1"/>
    </source>
</evidence>
<dbReference type="PANTHER" id="PTHR21248">
    <property type="entry name" value="CARDIOLIPIN SYNTHASE"/>
    <property type="match status" value="1"/>
</dbReference>
<dbReference type="EC" id="2.7.8.-" evidence="12 13"/>
<feature type="domain" description="PLD phosphodiesterase" evidence="14">
    <location>
        <begin position="216"/>
        <end position="243"/>
    </location>
</feature>
<keyword evidence="3 12" id="KW-0444">Lipid biosynthesis</keyword>
<gene>
    <name evidence="15" type="ORF">ATK78_1382</name>
</gene>
<dbReference type="InterPro" id="IPR030874">
    <property type="entry name" value="Cardiolipin_synth_Firmi"/>
</dbReference>
<dbReference type="Proteomes" id="UP000295620">
    <property type="component" value="Unassembled WGS sequence"/>
</dbReference>
<evidence type="ECO:0000256" key="9">
    <source>
        <dbReference type="ARBA" id="ARBA00023136"/>
    </source>
</evidence>
<proteinExistence type="inferred from homology"/>
<comment type="catalytic activity">
    <reaction evidence="12">
        <text>2 a 1,2-diacyl-sn-glycero-3-phospho-(1'-sn-glycerol) = a cardiolipin + glycerol</text>
        <dbReference type="Rhea" id="RHEA:31451"/>
        <dbReference type="ChEBI" id="CHEBI:17754"/>
        <dbReference type="ChEBI" id="CHEBI:62237"/>
        <dbReference type="ChEBI" id="CHEBI:64716"/>
    </reaction>
</comment>
<keyword evidence="11 12" id="KW-1208">Phospholipid metabolism</keyword>
<feature type="transmembrane region" description="Helical" evidence="12">
    <location>
        <begin position="33"/>
        <end position="53"/>
    </location>
</feature>
<dbReference type="SMART" id="SM00155">
    <property type="entry name" value="PLDc"/>
    <property type="match status" value="2"/>
</dbReference>
<dbReference type="SUPFAM" id="SSF56024">
    <property type="entry name" value="Phospholipase D/nuclease"/>
    <property type="match status" value="2"/>
</dbReference>
<dbReference type="CDD" id="cd09110">
    <property type="entry name" value="PLDc_CLS_1"/>
    <property type="match status" value="1"/>
</dbReference>
<evidence type="ECO:0000256" key="10">
    <source>
        <dbReference type="ARBA" id="ARBA00023209"/>
    </source>
</evidence>
<comment type="subcellular location">
    <subcellularLocation>
        <location evidence="1 12">Cell membrane</location>
        <topology evidence="1 12">Multi-pass membrane protein</topology>
    </subcellularLocation>
</comment>
<keyword evidence="6" id="KW-0677">Repeat</keyword>
<feature type="active site" evidence="12">
    <location>
        <position position="404"/>
    </location>
</feature>
<dbReference type="CDD" id="cd09112">
    <property type="entry name" value="PLDc_CLS_2"/>
    <property type="match status" value="1"/>
</dbReference>
<dbReference type="PROSITE" id="PS50035">
    <property type="entry name" value="PLD"/>
    <property type="match status" value="2"/>
</dbReference>
<evidence type="ECO:0000259" key="14">
    <source>
        <dbReference type="PROSITE" id="PS50035"/>
    </source>
</evidence>
<feature type="domain" description="PLD phosphodiesterase" evidence="14">
    <location>
        <begin position="397"/>
        <end position="424"/>
    </location>
</feature>
<dbReference type="InterPro" id="IPR027379">
    <property type="entry name" value="CLS_N"/>
</dbReference>